<keyword evidence="8" id="KW-0325">Glycoprotein</keyword>
<feature type="transmembrane region" description="Helical" evidence="10">
    <location>
        <begin position="555"/>
        <end position="578"/>
    </location>
</feature>
<accession>A0A3M6UE16</accession>
<dbReference type="InterPro" id="IPR017978">
    <property type="entry name" value="GPCR_3_C"/>
</dbReference>
<dbReference type="Pfam" id="PF01094">
    <property type="entry name" value="ANF_receptor"/>
    <property type="match status" value="1"/>
</dbReference>
<dbReference type="PRINTS" id="PR01176">
    <property type="entry name" value="GABABRECEPTR"/>
</dbReference>
<dbReference type="PRINTS" id="PR00248">
    <property type="entry name" value="GPCRMGR"/>
</dbReference>
<keyword evidence="2" id="KW-1003">Cell membrane</keyword>
<dbReference type="SUPFAM" id="SSF56219">
    <property type="entry name" value="DNase I-like"/>
    <property type="match status" value="1"/>
</dbReference>
<evidence type="ECO:0000256" key="2">
    <source>
        <dbReference type="ARBA" id="ARBA00022475"/>
    </source>
</evidence>
<evidence type="ECO:0000259" key="11">
    <source>
        <dbReference type="PROSITE" id="PS50259"/>
    </source>
</evidence>
<dbReference type="InterPro" id="IPR001828">
    <property type="entry name" value="ANF_lig-bd_rcpt"/>
</dbReference>
<evidence type="ECO:0000256" key="9">
    <source>
        <dbReference type="ARBA" id="ARBA00023224"/>
    </source>
</evidence>
<evidence type="ECO:0000256" key="1">
    <source>
        <dbReference type="ARBA" id="ARBA00004651"/>
    </source>
</evidence>
<dbReference type="AlphaFoldDB" id="A0A3M6UE16"/>
<evidence type="ECO:0000256" key="10">
    <source>
        <dbReference type="SAM" id="Phobius"/>
    </source>
</evidence>
<dbReference type="InterPro" id="IPR028082">
    <property type="entry name" value="Peripla_BP_I"/>
</dbReference>
<dbReference type="PRINTS" id="PR01177">
    <property type="entry name" value="GABAB1RECPTR"/>
</dbReference>
<dbReference type="PANTHER" id="PTHR10519">
    <property type="entry name" value="GABA-B RECEPTOR"/>
    <property type="match status" value="1"/>
</dbReference>
<comment type="subcellular location">
    <subcellularLocation>
        <location evidence="1">Cell membrane</location>
        <topology evidence="1">Multi-pass membrane protein</topology>
    </subcellularLocation>
</comment>
<evidence type="ECO:0000256" key="8">
    <source>
        <dbReference type="ARBA" id="ARBA00023180"/>
    </source>
</evidence>
<dbReference type="PANTHER" id="PTHR10519:SF74">
    <property type="entry name" value="GAMMA-AMINOBUTYRIC ACID TYPE B RECEPTOR SUBUNIT 2"/>
    <property type="match status" value="1"/>
</dbReference>
<dbReference type="Gene3D" id="3.40.50.2300">
    <property type="match status" value="2"/>
</dbReference>
<dbReference type="InterPro" id="IPR036691">
    <property type="entry name" value="Endo/exonu/phosph_ase_sf"/>
</dbReference>
<feature type="transmembrane region" description="Helical" evidence="10">
    <location>
        <begin position="512"/>
        <end position="535"/>
    </location>
</feature>
<evidence type="ECO:0000256" key="5">
    <source>
        <dbReference type="ARBA" id="ARBA00023040"/>
    </source>
</evidence>
<evidence type="ECO:0000256" key="3">
    <source>
        <dbReference type="ARBA" id="ARBA00022692"/>
    </source>
</evidence>
<keyword evidence="3 10" id="KW-0812">Transmembrane</keyword>
<keyword evidence="9" id="KW-0807">Transducer</keyword>
<evidence type="ECO:0000313" key="13">
    <source>
        <dbReference type="Proteomes" id="UP000275408"/>
    </source>
</evidence>
<gene>
    <name evidence="12" type="ORF">pdam_00012172</name>
</gene>
<dbReference type="CDD" id="cd15047">
    <property type="entry name" value="7tmC_GABA-B-like"/>
    <property type="match status" value="1"/>
</dbReference>
<reference evidence="12 13" key="1">
    <citation type="journal article" date="2018" name="Sci. Rep.">
        <title>Comparative analysis of the Pocillopora damicornis genome highlights role of immune system in coral evolution.</title>
        <authorList>
            <person name="Cunning R."/>
            <person name="Bay R.A."/>
            <person name="Gillette P."/>
            <person name="Baker A.C."/>
            <person name="Traylor-Knowles N."/>
        </authorList>
    </citation>
    <scope>NUCLEOTIDE SEQUENCE [LARGE SCALE GENOMIC DNA]</scope>
    <source>
        <strain evidence="12">RSMAS</strain>
        <tissue evidence="12">Whole animal</tissue>
    </source>
</reference>
<dbReference type="EMBL" id="RCHS01001707">
    <property type="protein sequence ID" value="RMX51920.1"/>
    <property type="molecule type" value="Genomic_DNA"/>
</dbReference>
<dbReference type="OrthoDB" id="16403at2759"/>
<keyword evidence="13" id="KW-1185">Reference proteome</keyword>
<dbReference type="GO" id="GO:0007214">
    <property type="term" value="P:gamma-aminobutyric acid signaling pathway"/>
    <property type="evidence" value="ECO:0007669"/>
    <property type="project" value="TreeGrafter"/>
</dbReference>
<evidence type="ECO:0000256" key="7">
    <source>
        <dbReference type="ARBA" id="ARBA00023170"/>
    </source>
</evidence>
<dbReference type="GO" id="GO:0038039">
    <property type="term" value="C:G protein-coupled receptor heterodimeric complex"/>
    <property type="evidence" value="ECO:0007669"/>
    <property type="project" value="TreeGrafter"/>
</dbReference>
<dbReference type="PROSITE" id="PS00981">
    <property type="entry name" value="G_PROTEIN_RECEP_F3_3"/>
    <property type="match status" value="1"/>
</dbReference>
<feature type="transmembrane region" description="Helical" evidence="10">
    <location>
        <begin position="756"/>
        <end position="776"/>
    </location>
</feature>
<dbReference type="InterPro" id="IPR002455">
    <property type="entry name" value="GPCR3_GABA-B"/>
</dbReference>
<name>A0A3M6UE16_POCDA</name>
<organism evidence="12 13">
    <name type="scientific">Pocillopora damicornis</name>
    <name type="common">Cauliflower coral</name>
    <name type="synonym">Millepora damicornis</name>
    <dbReference type="NCBI Taxonomy" id="46731"/>
    <lineage>
        <taxon>Eukaryota</taxon>
        <taxon>Metazoa</taxon>
        <taxon>Cnidaria</taxon>
        <taxon>Anthozoa</taxon>
        <taxon>Hexacorallia</taxon>
        <taxon>Scleractinia</taxon>
        <taxon>Astrocoeniina</taxon>
        <taxon>Pocilloporidae</taxon>
        <taxon>Pocillopora</taxon>
    </lineage>
</organism>
<dbReference type="SUPFAM" id="SSF53822">
    <property type="entry name" value="Periplasmic binding protein-like I"/>
    <property type="match status" value="1"/>
</dbReference>
<keyword evidence="6 10" id="KW-0472">Membrane</keyword>
<keyword evidence="7" id="KW-0675">Receptor</keyword>
<protein>
    <recommendedName>
        <fullName evidence="11">G-protein coupled receptors family 3 profile domain-containing protein</fullName>
    </recommendedName>
</protein>
<keyword evidence="4 10" id="KW-1133">Transmembrane helix</keyword>
<dbReference type="InterPro" id="IPR017979">
    <property type="entry name" value="GPCR_3_CS"/>
</dbReference>
<dbReference type="Gene3D" id="3.60.10.10">
    <property type="entry name" value="Endonuclease/exonuclease/phosphatase"/>
    <property type="match status" value="1"/>
</dbReference>
<feature type="transmembrane region" description="Helical" evidence="10">
    <location>
        <begin position="590"/>
        <end position="609"/>
    </location>
</feature>
<dbReference type="Pfam" id="PF00003">
    <property type="entry name" value="7tm_3"/>
    <property type="match status" value="1"/>
</dbReference>
<evidence type="ECO:0000313" key="12">
    <source>
        <dbReference type="EMBL" id="RMX51920.1"/>
    </source>
</evidence>
<dbReference type="PROSITE" id="PS50259">
    <property type="entry name" value="G_PROTEIN_RECEP_F3_4"/>
    <property type="match status" value="1"/>
</dbReference>
<sequence>MRMHRVNVGDRDRDRVPLKPICQQGATCPLRAMRGLSSDMRGTGVFSTLGILCVVLSLKRCNANKTELIIGSLERSEDKDRGVQLGITHAIHVAKNSSSLKDFLKKYEIRIVSYHTRGDVTSSINSATHALRYRKGGFPLLLLGPQTSSEASTVLMIARYYRKLMVTYLTTTNDDSERRDPYGFTFAPTQLTYIKTVLKIMNHFKWKRFAIVYDFLETQGLYVKNVESLMMNTDSTIIGHEAINTGEVNFRSRNQDIQDKLRKLKDSDSKIFYGAFSSRGASLVFCEVFKMGLFGPEFVWILHPNAGNIDLWVRSAEIERRKNRSGLCSREQYQQVAERIFILDKNIINRSDENTTTASGLTLRQIFNTPDVGALRKSRKIEMTIAFDTMWGVMLALKESSKELPNSMPLEENVKSFLGNARITKTIELKLRNVSFEGLTGPVSFTKNEERSGIIIIRQYQADRTTLVPIGEYHIIQDKFVVYDEFKDTLWKDNHQPMDHSQRELEFMKIQVPLIAAMWGFAAIGIACSSGFLCFNIGNRKKSVIKMSSPNLNSIIVMGCMLCYAAVILIGLDVRFLYVEEYTFVCNARSAVLCIGYSLSFGAMFSKTWRVHKIFTAGLSRDKMAIKDSHLLVTIAALLMIDVVFLSFWILTDPLQAKILTFEERASLENHIVTIPALYQCTCRYKTYFLAFVFTYKGLLLLFGIFLAWETRNVAIPALNDSKYIGMSVYNVFVLSIIGASVSLAFQGSVHYEAPYAILSICLIMSTSVTLLLVFVPKASYYVQPSMKDVLIQFSELAKLPKPSKGSLAPKQITELRQWASINGKSKSKIIVAHLNVRSLKTREHLIQTGQTYEKTTRNIKNEFGGGVCVYMHKTLKSKVLKDLSGISDTGFHQLWMQVQHKTLNSLLLCVSYKPPDCDISCFEDFRERYKQALAYGLPILVVGDLNCDLIVSSSKSKTLYNLCTSLNMKQLITQPTRLTETSKTLIDVIFT</sequence>
<keyword evidence="5" id="KW-0297">G-protein coupled receptor</keyword>
<dbReference type="Proteomes" id="UP000275408">
    <property type="component" value="Unassembled WGS sequence"/>
</dbReference>
<feature type="transmembrane region" description="Helical" evidence="10">
    <location>
        <begin position="688"/>
        <end position="709"/>
    </location>
</feature>
<dbReference type="GO" id="GO:0004965">
    <property type="term" value="F:G protein-coupled GABA receptor activity"/>
    <property type="evidence" value="ECO:0007669"/>
    <property type="project" value="InterPro"/>
</dbReference>
<feature type="domain" description="G-protein coupled receptors family 3 profile" evidence="11">
    <location>
        <begin position="544"/>
        <end position="778"/>
    </location>
</feature>
<evidence type="ECO:0000256" key="4">
    <source>
        <dbReference type="ARBA" id="ARBA00022989"/>
    </source>
</evidence>
<feature type="transmembrane region" description="Helical" evidence="10">
    <location>
        <begin position="630"/>
        <end position="651"/>
    </location>
</feature>
<dbReference type="InterPro" id="IPR000337">
    <property type="entry name" value="GPCR_3"/>
</dbReference>
<feature type="transmembrane region" description="Helical" evidence="10">
    <location>
        <begin position="729"/>
        <end position="750"/>
    </location>
</feature>
<evidence type="ECO:0000256" key="6">
    <source>
        <dbReference type="ARBA" id="ARBA00023136"/>
    </source>
</evidence>
<proteinExistence type="predicted"/>
<comment type="caution">
    <text evidence="12">The sequence shown here is derived from an EMBL/GenBank/DDBJ whole genome shotgun (WGS) entry which is preliminary data.</text>
</comment>